<evidence type="ECO:0000256" key="1">
    <source>
        <dbReference type="ARBA" id="ARBA00004141"/>
    </source>
</evidence>
<dbReference type="GO" id="GO:0140359">
    <property type="term" value="F:ABC-type transporter activity"/>
    <property type="evidence" value="ECO:0007669"/>
    <property type="project" value="InterPro"/>
</dbReference>
<accession>A0A9Q0MHS1</accession>
<feature type="domain" description="ABC transporter" evidence="8">
    <location>
        <begin position="64"/>
        <end position="295"/>
    </location>
</feature>
<feature type="transmembrane region" description="Helical" evidence="7">
    <location>
        <begin position="645"/>
        <end position="665"/>
    </location>
</feature>
<name>A0A9Q0MHS1_BLOTA</name>
<dbReference type="GO" id="GO:0005524">
    <property type="term" value="F:ATP binding"/>
    <property type="evidence" value="ECO:0007669"/>
    <property type="project" value="UniProtKB-KW"/>
</dbReference>
<dbReference type="Gene3D" id="3.40.50.300">
    <property type="entry name" value="P-loop containing nucleotide triphosphate hydrolases"/>
    <property type="match status" value="1"/>
</dbReference>
<dbReference type="Gene3D" id="3.90.79.10">
    <property type="entry name" value="Nucleoside Triphosphate Pyrophosphohydrolase"/>
    <property type="match status" value="1"/>
</dbReference>
<dbReference type="InterPro" id="IPR003439">
    <property type="entry name" value="ABC_transporter-like_ATP-bd"/>
</dbReference>
<dbReference type="CDD" id="cd03230">
    <property type="entry name" value="ABC_DR_subfamily_A"/>
    <property type="match status" value="1"/>
</dbReference>
<organism evidence="10 11">
    <name type="scientific">Blomia tropicalis</name>
    <name type="common">Mite</name>
    <dbReference type="NCBI Taxonomy" id="40697"/>
    <lineage>
        <taxon>Eukaryota</taxon>
        <taxon>Metazoa</taxon>
        <taxon>Ecdysozoa</taxon>
        <taxon>Arthropoda</taxon>
        <taxon>Chelicerata</taxon>
        <taxon>Arachnida</taxon>
        <taxon>Acari</taxon>
        <taxon>Acariformes</taxon>
        <taxon>Sarcoptiformes</taxon>
        <taxon>Astigmata</taxon>
        <taxon>Glycyphagoidea</taxon>
        <taxon>Echimyopodidae</taxon>
        <taxon>Blomia</taxon>
    </lineage>
</organism>
<dbReference type="PRINTS" id="PR00164">
    <property type="entry name" value="ABC2TRNSPORT"/>
</dbReference>
<dbReference type="OMA" id="KAMIWKS"/>
<feature type="transmembrane region" description="Helical" evidence="7">
    <location>
        <begin position="700"/>
        <end position="722"/>
    </location>
</feature>
<dbReference type="PANTHER" id="PTHR43038">
    <property type="entry name" value="ATP-BINDING CASSETTE, SUB-FAMILY H, MEMBER 1"/>
    <property type="match status" value="1"/>
</dbReference>
<dbReference type="Pfam" id="PF00005">
    <property type="entry name" value="ABC_tran"/>
    <property type="match status" value="1"/>
</dbReference>
<evidence type="ECO:0000313" key="10">
    <source>
        <dbReference type="EMBL" id="KAJ6225862.1"/>
    </source>
</evidence>
<reference evidence="10" key="1">
    <citation type="submission" date="2022-12" db="EMBL/GenBank/DDBJ databases">
        <title>Genome assemblies of Blomia tropicalis.</title>
        <authorList>
            <person name="Cui Y."/>
        </authorList>
    </citation>
    <scope>NUCLEOTIDE SEQUENCE</scope>
    <source>
        <tissue evidence="10">Adult mites</tissue>
    </source>
</reference>
<dbReference type="GO" id="GO:0043190">
    <property type="term" value="C:ATP-binding cassette (ABC) transporter complex"/>
    <property type="evidence" value="ECO:0007669"/>
    <property type="project" value="InterPro"/>
</dbReference>
<dbReference type="GO" id="GO:0003729">
    <property type="term" value="F:mRNA binding"/>
    <property type="evidence" value="ECO:0007669"/>
    <property type="project" value="InterPro"/>
</dbReference>
<dbReference type="InterPro" id="IPR013525">
    <property type="entry name" value="ABC2_TM"/>
</dbReference>
<dbReference type="InterPro" id="IPR027417">
    <property type="entry name" value="P-loop_NTPase"/>
</dbReference>
<keyword evidence="2 7" id="KW-0812">Transmembrane</keyword>
<dbReference type="InterPro" id="IPR003593">
    <property type="entry name" value="AAA+_ATPase"/>
</dbReference>
<feature type="domain" description="ABC transmembrane type-2" evidence="9">
    <location>
        <begin position="494"/>
        <end position="724"/>
    </location>
</feature>
<evidence type="ECO:0000256" key="7">
    <source>
        <dbReference type="SAM" id="Phobius"/>
    </source>
</evidence>
<evidence type="ECO:0000256" key="5">
    <source>
        <dbReference type="ARBA" id="ARBA00022989"/>
    </source>
</evidence>
<keyword evidence="11" id="KW-1185">Reference proteome</keyword>
<dbReference type="InterPro" id="IPR017871">
    <property type="entry name" value="ABC_transporter-like_CS"/>
</dbReference>
<keyword evidence="3" id="KW-0547">Nucleotide-binding</keyword>
<evidence type="ECO:0000256" key="6">
    <source>
        <dbReference type="ARBA" id="ARBA00023136"/>
    </source>
</evidence>
<dbReference type="SMART" id="SM00382">
    <property type="entry name" value="AAA"/>
    <property type="match status" value="1"/>
</dbReference>
<proteinExistence type="predicted"/>
<evidence type="ECO:0000256" key="3">
    <source>
        <dbReference type="ARBA" id="ARBA00022741"/>
    </source>
</evidence>
<dbReference type="Pfam" id="PF13869">
    <property type="entry name" value="NUDIX_2"/>
    <property type="match status" value="1"/>
</dbReference>
<dbReference type="Gene3D" id="3.40.1710.10">
    <property type="entry name" value="abc type-2 transporter like domain"/>
    <property type="match status" value="1"/>
</dbReference>
<evidence type="ECO:0000259" key="9">
    <source>
        <dbReference type="PROSITE" id="PS51012"/>
    </source>
</evidence>
<dbReference type="EMBL" id="JAPWDV010000001">
    <property type="protein sequence ID" value="KAJ6225862.1"/>
    <property type="molecule type" value="Genomic_DNA"/>
</dbReference>
<dbReference type="Proteomes" id="UP001142055">
    <property type="component" value="Chromosome 1"/>
</dbReference>
<evidence type="ECO:0000259" key="8">
    <source>
        <dbReference type="PROSITE" id="PS50893"/>
    </source>
</evidence>
<dbReference type="InterPro" id="IPR000412">
    <property type="entry name" value="ABC_2_transport"/>
</dbReference>
<dbReference type="AlphaFoldDB" id="A0A9Q0MHS1"/>
<dbReference type="PROSITE" id="PS51012">
    <property type="entry name" value="ABC_TM2"/>
    <property type="match status" value="1"/>
</dbReference>
<feature type="transmembrane region" description="Helical" evidence="7">
    <location>
        <begin position="535"/>
        <end position="560"/>
    </location>
</feature>
<evidence type="ECO:0000256" key="4">
    <source>
        <dbReference type="ARBA" id="ARBA00022840"/>
    </source>
</evidence>
<dbReference type="GO" id="GO:0005849">
    <property type="term" value="C:mRNA cleavage factor complex"/>
    <property type="evidence" value="ECO:0007669"/>
    <property type="project" value="InterPro"/>
</dbReference>
<gene>
    <name evidence="10" type="ORF">RDWZM_004407</name>
</gene>
<keyword evidence="5 7" id="KW-1133">Transmembrane helix</keyword>
<comment type="subcellular location">
    <subcellularLocation>
        <location evidence="1">Membrane</location>
        <topology evidence="1">Multi-pass membrane protein</topology>
    </subcellularLocation>
</comment>
<evidence type="ECO:0000256" key="2">
    <source>
        <dbReference type="ARBA" id="ARBA00022692"/>
    </source>
</evidence>
<dbReference type="PROSITE" id="PS50893">
    <property type="entry name" value="ABC_TRANSPORTER_2"/>
    <property type="match status" value="1"/>
</dbReference>
<feature type="transmembrane region" description="Helical" evidence="7">
    <location>
        <begin position="618"/>
        <end position="639"/>
    </location>
</feature>
<dbReference type="SUPFAM" id="SSF52540">
    <property type="entry name" value="P-loop containing nucleoside triphosphate hydrolases"/>
    <property type="match status" value="1"/>
</dbReference>
<dbReference type="InterPro" id="IPR016706">
    <property type="entry name" value="Cleav_polyA_spec_factor_su5"/>
</dbReference>
<dbReference type="GO" id="GO:0031124">
    <property type="term" value="P:mRNA 3'-end processing"/>
    <property type="evidence" value="ECO:0007669"/>
    <property type="project" value="InterPro"/>
</dbReference>
<feature type="transmembrane region" description="Helical" evidence="7">
    <location>
        <begin position="364"/>
        <end position="385"/>
    </location>
</feature>
<dbReference type="GO" id="GO:0016887">
    <property type="term" value="F:ATP hydrolysis activity"/>
    <property type="evidence" value="ECO:0007669"/>
    <property type="project" value="InterPro"/>
</dbReference>
<sequence length="825" mass="94577">MASYKSKTFYDIDIDDCNETRSGRRIESTKNERDEIQLDTIATVSNNRSNRPKSPNRGRDQLAVNIENVAYSYKKNKPILKNITLLIPEGKIFALLGSNGCGKTTMLRMILGRIKPETGSIRVFGIEPGSRNSRIPGPGVGYMPQEISLIPEFTIDETLKYYGQIYHMDKQSVIVRIEKLADLLNLPPRERLIRQLSGGQKRLVSLAVTLLHKPPLVILDEPTVGVDSVLRYRIWNHLENMCKSEGTTVIITTHYIEEAKEAHCVGFIESGTILAQSTPSKLQQEYECSTLEEVFLKLCIHRYSHKTNVDKPKQIQSLQPKKDLYEEMQERKMTFRERMRKEIDRERLKAMIWKSYIRVKRNPFGLFMFHMIPIVTITLFTLTFLRSPHQMPLAIYPGDSNGGNLSQNFIDNLDSYFLQKYIYDSEEEAIDSVRRGQSYYAMVFSENFTQAFTQRYVEVYRSSVDDIDIEHSKIRLYPDNSNFIFSVYMQRAVINYFEEFMKKFSMNLGYNPITFNIPIDVKPPIYGQMETDLGLYLVSALIVVSLYALPMVIGSLLIVADRKAGHQERAFVAGVKPLEVLSGHMLTCFLAVVSQVSITILLAFVVFKLENNGSLLEIFILIFLQGIQGLSVGLVISMLCIDEVFASVAVISLIIPMLLSSGSMWPMEGLPEILQKLIFLNPITLTIRSVRLVMLRGWDYTHFQVFIGYVTTSTYTAITFYLSPNDETIDWKILDTVANWWRPNFEVDQYPYIPPHITKPKEHKRLLLVGLPKKAHLSIPNNCKLIAAPLLEVYNSDCYGRIISSLPQSISRFNFHLCRFPILRL</sequence>
<evidence type="ECO:0000313" key="11">
    <source>
        <dbReference type="Proteomes" id="UP001142055"/>
    </source>
</evidence>
<protein>
    <submittedName>
        <fullName evidence="10">Uncharacterized protein</fullName>
    </submittedName>
</protein>
<keyword evidence="6 7" id="KW-0472">Membrane</keyword>
<feature type="transmembrane region" description="Helical" evidence="7">
    <location>
        <begin position="580"/>
        <end position="606"/>
    </location>
</feature>
<dbReference type="Pfam" id="PF12698">
    <property type="entry name" value="ABC2_membrane_3"/>
    <property type="match status" value="1"/>
</dbReference>
<dbReference type="PROSITE" id="PS00211">
    <property type="entry name" value="ABC_TRANSPORTER_1"/>
    <property type="match status" value="1"/>
</dbReference>
<comment type="caution">
    <text evidence="10">The sequence shown here is derived from an EMBL/GenBank/DDBJ whole genome shotgun (WGS) entry which is preliminary data.</text>
</comment>
<dbReference type="InterPro" id="IPR047817">
    <property type="entry name" value="ABC2_TM_bact-type"/>
</dbReference>
<dbReference type="PANTHER" id="PTHR43038:SF3">
    <property type="entry name" value="ABC TRANSPORTER G FAMILY MEMBER 20 ISOFORM X1"/>
    <property type="match status" value="1"/>
</dbReference>
<keyword evidence="4" id="KW-0067">ATP-binding</keyword>